<dbReference type="InterPro" id="IPR022758">
    <property type="entry name" value="Helicase_Sgs1"/>
</dbReference>
<reference evidence="18 19" key="1">
    <citation type="submission" date="2016-08" db="EMBL/GenBank/DDBJ databases">
        <title>Draft genome sequence of allopolyploid Zygosaccharomyces rouxii.</title>
        <authorList>
            <person name="Watanabe J."/>
            <person name="Uehara K."/>
            <person name="Mogi Y."/>
            <person name="Tsukioka Y."/>
        </authorList>
    </citation>
    <scope>NUCLEOTIDE SEQUENCE [LARGE SCALE GENOMIC DNA]</scope>
    <source>
        <strain evidence="18 19">NBRC 110957</strain>
    </source>
</reference>
<feature type="compositionally biased region" description="Polar residues" evidence="15">
    <location>
        <begin position="172"/>
        <end position="185"/>
    </location>
</feature>
<dbReference type="Gene3D" id="1.10.150.80">
    <property type="entry name" value="HRDC domain"/>
    <property type="match status" value="1"/>
</dbReference>
<feature type="region of interest" description="Disordered" evidence="15">
    <location>
        <begin position="239"/>
        <end position="263"/>
    </location>
</feature>
<feature type="compositionally biased region" description="Polar residues" evidence="15">
    <location>
        <begin position="51"/>
        <end position="74"/>
    </location>
</feature>
<dbReference type="NCBIfam" id="TIGR00614">
    <property type="entry name" value="recQ_fam"/>
    <property type="match status" value="1"/>
</dbReference>
<evidence type="ECO:0000256" key="3">
    <source>
        <dbReference type="ARBA" id="ARBA00022741"/>
    </source>
</evidence>
<dbReference type="GO" id="GO:0005524">
    <property type="term" value="F:ATP binding"/>
    <property type="evidence" value="ECO:0007669"/>
    <property type="project" value="UniProtKB-KW"/>
</dbReference>
<dbReference type="GO" id="GO:0003677">
    <property type="term" value="F:DNA binding"/>
    <property type="evidence" value="ECO:0007669"/>
    <property type="project" value="UniProtKB-KW"/>
</dbReference>
<evidence type="ECO:0000259" key="16">
    <source>
        <dbReference type="PROSITE" id="PS51192"/>
    </source>
</evidence>
<dbReference type="GO" id="GO:0000729">
    <property type="term" value="P:DNA double-strand break processing"/>
    <property type="evidence" value="ECO:0007669"/>
    <property type="project" value="UniProtKB-ARBA"/>
</dbReference>
<dbReference type="GO" id="GO:0031422">
    <property type="term" value="C:RecQ family helicase-topoisomerase III complex"/>
    <property type="evidence" value="ECO:0007669"/>
    <property type="project" value="UniProtKB-ARBA"/>
</dbReference>
<dbReference type="InterPro" id="IPR014001">
    <property type="entry name" value="Helicase_ATP-bd"/>
</dbReference>
<dbReference type="FunFam" id="3.40.50.300:FF:000296">
    <property type="entry name" value="ATP-dependent DNA helicase RecQ"/>
    <property type="match status" value="1"/>
</dbReference>
<dbReference type="PROSITE" id="PS00690">
    <property type="entry name" value="DEAH_ATP_HELICASE"/>
    <property type="match status" value="1"/>
</dbReference>
<dbReference type="eggNOG" id="KOG0351">
    <property type="taxonomic scope" value="Eukaryota"/>
</dbReference>
<keyword evidence="3" id="KW-0547">Nucleotide-binding</keyword>
<feature type="region of interest" description="Disordered" evidence="15">
    <location>
        <begin position="1076"/>
        <end position="1118"/>
    </location>
</feature>
<keyword evidence="5" id="KW-0378">Hydrolase</keyword>
<dbReference type="CDD" id="cd18794">
    <property type="entry name" value="SF2_C_RecQ"/>
    <property type="match status" value="1"/>
</dbReference>
<keyword evidence="6" id="KW-0347">Helicase</keyword>
<dbReference type="GO" id="GO:0005737">
    <property type="term" value="C:cytoplasm"/>
    <property type="evidence" value="ECO:0007669"/>
    <property type="project" value="TreeGrafter"/>
</dbReference>
<keyword evidence="4" id="KW-0227">DNA damage</keyword>
<feature type="compositionally biased region" description="Polar residues" evidence="15">
    <location>
        <begin position="349"/>
        <end position="359"/>
    </location>
</feature>
<comment type="caution">
    <text evidence="18">The sequence shown here is derived from an EMBL/GenBank/DDBJ whole genome shotgun (WGS) entry which is preliminary data.</text>
</comment>
<gene>
    <name evidence="18" type="ORF">ZYGR_0P03350</name>
</gene>
<feature type="region of interest" description="Disordered" evidence="15">
    <location>
        <begin position="172"/>
        <end position="194"/>
    </location>
</feature>
<dbReference type="SMART" id="SM00956">
    <property type="entry name" value="RQC"/>
    <property type="match status" value="1"/>
</dbReference>
<evidence type="ECO:0000256" key="8">
    <source>
        <dbReference type="ARBA" id="ARBA00023125"/>
    </source>
</evidence>
<evidence type="ECO:0000256" key="1">
    <source>
        <dbReference type="ARBA" id="ARBA00004123"/>
    </source>
</evidence>
<evidence type="ECO:0000256" key="5">
    <source>
        <dbReference type="ARBA" id="ARBA00022801"/>
    </source>
</evidence>
<evidence type="ECO:0000313" key="18">
    <source>
        <dbReference type="EMBL" id="GAV49689.1"/>
    </source>
</evidence>
<feature type="compositionally biased region" description="Polar residues" evidence="15">
    <location>
        <begin position="243"/>
        <end position="254"/>
    </location>
</feature>
<feature type="domain" description="Helicase ATP-binding" evidence="16">
    <location>
        <begin position="570"/>
        <end position="747"/>
    </location>
</feature>
<protein>
    <recommendedName>
        <fullName evidence="13">DNA 3'-5' helicase</fullName>
        <ecNumber evidence="13">5.6.2.4</ecNumber>
    </recommendedName>
</protein>
<dbReference type="FunFam" id="1.10.10.10:FF:000495">
    <property type="entry name" value="RecQ family helicase MusN"/>
    <property type="match status" value="1"/>
</dbReference>
<dbReference type="InterPro" id="IPR011545">
    <property type="entry name" value="DEAD/DEAH_box_helicase_dom"/>
</dbReference>
<dbReference type="PANTHER" id="PTHR13710">
    <property type="entry name" value="DNA HELICASE RECQ FAMILY MEMBER"/>
    <property type="match status" value="1"/>
</dbReference>
<feature type="compositionally biased region" description="Acidic residues" evidence="15">
    <location>
        <begin position="439"/>
        <end position="451"/>
    </location>
</feature>
<dbReference type="PROSITE" id="PS51194">
    <property type="entry name" value="HELICASE_CTER"/>
    <property type="match status" value="1"/>
</dbReference>
<feature type="compositionally biased region" description="Basic residues" evidence="15">
    <location>
        <begin position="1285"/>
        <end position="1294"/>
    </location>
</feature>
<sequence>MSMVSKPSNNLRSECKWLKETNSLQEDKELALKVINSNTLNKRPRVDKVSQETSVSSITPLSSFNNDTQLPQRESQSQSKQKQPPLPTAPRQVPNYSTQRRDRSELQRLLIGCLKSQNKLLLRRCRISESTSLSEDAKRTQIVDGIKPELSKLMSQMTTLEEELDILSQSNDTNLSTDRTHSTVIPSPEEMNPGDEISAAPEPAATEALLFSSKPVQNELVQVLEEDDDDMEPMIVSQKDQQRASTMTPLSQQESESEQARRSIAARNLRNRENNVNYRIPDHDDPFDYVMGVAENHGEASDVTMDAEDDIDSNYLKSDDGTENKVDQSDLDFVVMDEEARDSIDRSYQDSQWPGLSESQKQDIENDSIEMILSSPQPKMTQTSPADENVERIDLIEDDFEKDQIVEDTMMNDYGVAPFVRNMNANLSNSDLELIVSEGNEEEEAEAISDSDLEKFDEERENRAQVPDIKELDDDLKIINERKLEEEDFLPTPIMVKQENPPELITKIHKSQDILDDDDDDLLRDIAKGDQDKAVVHQPQPRYAWSDEVDYRLHQSFGLRSFRPNQLQAVNSTLAGKDVFVLMPTGGGKSLCYQLPAIVKSGKTRGTTIVISPLISLMQDQVEHLLNNNIKASMFSSRGTADQRRQTFNLFIHGLLDLIYISPEMISASEQCKRGIKKLHNDGKLARIVVDEAHCVSNWGHDFRPDYKELKYFKREYPHVPMMALTATASEQVRLDVIHNLELKDPVFLKQSFNRKNLFYGVVRKTKNTIAEICESINTRFANQTGIIYCHSKNSCEQTAAQIQRNGIRCAFYHAGMEPDERSDVQRAWQNDDLQVICATVAFGMGIDKADVRFVYHYTVPRTLEGYYQETGRAGRDGKPSFCITYYTFRDVRSIQTMIQKDKNLDKDNKEKHLNKLQNVMMYCENGLDCRRKLVLSYFNEEFDAKDCHKNCDNCCNSFKVATEQRDVTEDAKKIVKLVDELQDSRVTLIYCQDIFKGSRSSKIVQAGHTELEFHGAGKSMPKSDVERIFFQLINLGILAEYPIVNNSGFASNYVKLGKRARELLRGALPVQMQFNMSSSRPNSGLDSNALPPSSSTSRISSRTVNLGGNKRDNHTVEPISLNNENEWKSTQELSELTHAYETLKEASMNAGYRMNPPVTNFIPDAALRKLAKKLPISESEFSSMPEIGPRHAKKFKVFRKTIMELRRRRSNLGGGNDINASNSIVLSEGSLPDNSVVASRFIAMDSAESQQNEEIIRQIRMSQQRSTQPSQPSQRTGRASKSSYSKKRFKRRG</sequence>
<dbReference type="InterPro" id="IPR002464">
    <property type="entry name" value="DNA/RNA_helicase_DEAH_CS"/>
</dbReference>
<dbReference type="Gene3D" id="3.40.50.300">
    <property type="entry name" value="P-loop containing nucleotide triphosphate hydrolases"/>
    <property type="match status" value="2"/>
</dbReference>
<dbReference type="Proteomes" id="UP000187013">
    <property type="component" value="Unassembled WGS sequence"/>
</dbReference>
<evidence type="ECO:0000256" key="6">
    <source>
        <dbReference type="ARBA" id="ARBA00022806"/>
    </source>
</evidence>
<feature type="region of interest" description="Disordered" evidence="15">
    <location>
        <begin position="37"/>
        <end position="101"/>
    </location>
</feature>
<dbReference type="InterPro" id="IPR004589">
    <property type="entry name" value="DNA_helicase_ATP-dep_RecQ"/>
</dbReference>
<dbReference type="SUPFAM" id="SSF52540">
    <property type="entry name" value="P-loop containing nucleoside triphosphate hydrolases"/>
    <property type="match status" value="2"/>
</dbReference>
<evidence type="ECO:0000256" key="15">
    <source>
        <dbReference type="SAM" id="MobiDB-lite"/>
    </source>
</evidence>
<evidence type="ECO:0000256" key="2">
    <source>
        <dbReference type="ARBA" id="ARBA00005446"/>
    </source>
</evidence>
<dbReference type="Gene3D" id="1.10.10.10">
    <property type="entry name" value="Winged helix-like DNA-binding domain superfamily/Winged helix DNA-binding domain"/>
    <property type="match status" value="1"/>
</dbReference>
<accession>A0A1Q3A1Z5</accession>
<dbReference type="SMART" id="SM00487">
    <property type="entry name" value="DEXDc"/>
    <property type="match status" value="1"/>
</dbReference>
<dbReference type="GO" id="GO:0031573">
    <property type="term" value="P:mitotic intra-S DNA damage checkpoint signaling"/>
    <property type="evidence" value="ECO:0007669"/>
    <property type="project" value="UniProtKB-ARBA"/>
</dbReference>
<dbReference type="GO" id="GO:0006260">
    <property type="term" value="P:DNA replication"/>
    <property type="evidence" value="ECO:0007669"/>
    <property type="project" value="InterPro"/>
</dbReference>
<dbReference type="Pfam" id="PF11408">
    <property type="entry name" value="Helicase_Sgs1"/>
    <property type="match status" value="1"/>
</dbReference>
<evidence type="ECO:0000256" key="7">
    <source>
        <dbReference type="ARBA" id="ARBA00022840"/>
    </source>
</evidence>
<dbReference type="InterPro" id="IPR027417">
    <property type="entry name" value="P-loop_NTPase"/>
</dbReference>
<dbReference type="PROSITE" id="PS51192">
    <property type="entry name" value="HELICASE_ATP_BIND_1"/>
    <property type="match status" value="1"/>
</dbReference>
<dbReference type="EMBL" id="BDGX01000016">
    <property type="protein sequence ID" value="GAV49689.1"/>
    <property type="molecule type" value="Genomic_DNA"/>
</dbReference>
<keyword evidence="10" id="KW-0413">Isomerase</keyword>
<evidence type="ECO:0000259" key="17">
    <source>
        <dbReference type="PROSITE" id="PS51194"/>
    </source>
</evidence>
<evidence type="ECO:0000256" key="13">
    <source>
        <dbReference type="ARBA" id="ARBA00034808"/>
    </source>
</evidence>
<feature type="region of interest" description="Disordered" evidence="15">
    <location>
        <begin position="1253"/>
        <end position="1294"/>
    </location>
</feature>
<comment type="similarity">
    <text evidence="2">Belongs to the helicase family. RecQ subfamily.</text>
</comment>
<dbReference type="SMART" id="SM00490">
    <property type="entry name" value="HELICc"/>
    <property type="match status" value="1"/>
</dbReference>
<dbReference type="InterPro" id="IPR036388">
    <property type="entry name" value="WH-like_DNA-bd_sf"/>
</dbReference>
<dbReference type="GO" id="GO:0005634">
    <property type="term" value="C:nucleus"/>
    <property type="evidence" value="ECO:0007669"/>
    <property type="project" value="UniProtKB-SubCell"/>
</dbReference>
<dbReference type="GO" id="GO:0016787">
    <property type="term" value="F:hydrolase activity"/>
    <property type="evidence" value="ECO:0007669"/>
    <property type="project" value="UniProtKB-KW"/>
</dbReference>
<organism evidence="18 19">
    <name type="scientific">Zygosaccharomyces rouxii</name>
    <dbReference type="NCBI Taxonomy" id="4956"/>
    <lineage>
        <taxon>Eukaryota</taxon>
        <taxon>Fungi</taxon>
        <taxon>Dikarya</taxon>
        <taxon>Ascomycota</taxon>
        <taxon>Saccharomycotina</taxon>
        <taxon>Saccharomycetes</taxon>
        <taxon>Saccharomycetales</taxon>
        <taxon>Saccharomycetaceae</taxon>
        <taxon>Zygosaccharomyces</taxon>
    </lineage>
</organism>
<dbReference type="SUPFAM" id="SSF47819">
    <property type="entry name" value="HRDC-like"/>
    <property type="match status" value="1"/>
</dbReference>
<comment type="catalytic activity">
    <reaction evidence="14">
        <text>ATP + H2O = ADP + phosphate + H(+)</text>
        <dbReference type="Rhea" id="RHEA:13065"/>
        <dbReference type="ChEBI" id="CHEBI:15377"/>
        <dbReference type="ChEBI" id="CHEBI:15378"/>
        <dbReference type="ChEBI" id="CHEBI:30616"/>
        <dbReference type="ChEBI" id="CHEBI:43474"/>
        <dbReference type="ChEBI" id="CHEBI:456216"/>
    </reaction>
</comment>
<dbReference type="Pfam" id="PF00271">
    <property type="entry name" value="Helicase_C"/>
    <property type="match status" value="1"/>
</dbReference>
<evidence type="ECO:0000256" key="4">
    <source>
        <dbReference type="ARBA" id="ARBA00022763"/>
    </source>
</evidence>
<dbReference type="GO" id="GO:0043138">
    <property type="term" value="F:3'-5' DNA helicase activity"/>
    <property type="evidence" value="ECO:0007669"/>
    <property type="project" value="UniProtKB-EC"/>
</dbReference>
<evidence type="ECO:0000256" key="9">
    <source>
        <dbReference type="ARBA" id="ARBA00023204"/>
    </source>
</evidence>
<comment type="subcellular location">
    <subcellularLocation>
        <location evidence="1">Nucleus</location>
    </subcellularLocation>
</comment>
<evidence type="ECO:0000256" key="14">
    <source>
        <dbReference type="ARBA" id="ARBA00049360"/>
    </source>
</evidence>
<feature type="compositionally biased region" description="Basic and acidic residues" evidence="15">
    <location>
        <begin position="452"/>
        <end position="463"/>
    </location>
</feature>
<dbReference type="GO" id="GO:0009378">
    <property type="term" value="F:four-way junction helicase activity"/>
    <property type="evidence" value="ECO:0007669"/>
    <property type="project" value="TreeGrafter"/>
</dbReference>
<evidence type="ECO:0000313" key="19">
    <source>
        <dbReference type="Proteomes" id="UP000187013"/>
    </source>
</evidence>
<dbReference type="EC" id="5.6.2.4" evidence="13"/>
<dbReference type="Pfam" id="PF00270">
    <property type="entry name" value="DEAD"/>
    <property type="match status" value="1"/>
</dbReference>
<feature type="domain" description="Helicase C-terminal" evidence="17">
    <location>
        <begin position="765"/>
        <end position="918"/>
    </location>
</feature>
<dbReference type="InterPro" id="IPR010997">
    <property type="entry name" value="HRDC-like_sf"/>
</dbReference>
<dbReference type="GO" id="GO:0000724">
    <property type="term" value="P:double-strand break repair via homologous recombination"/>
    <property type="evidence" value="ECO:0007669"/>
    <property type="project" value="UniProtKB-ARBA"/>
</dbReference>
<dbReference type="InterPro" id="IPR018982">
    <property type="entry name" value="RQC_domain"/>
</dbReference>
<evidence type="ECO:0000256" key="12">
    <source>
        <dbReference type="ARBA" id="ARBA00034617"/>
    </source>
</evidence>
<proteinExistence type="inferred from homology"/>
<feature type="compositionally biased region" description="Low complexity" evidence="15">
    <location>
        <begin position="1094"/>
        <end position="1104"/>
    </location>
</feature>
<dbReference type="CDD" id="cd17920">
    <property type="entry name" value="DEXHc_RecQ"/>
    <property type="match status" value="1"/>
</dbReference>
<dbReference type="FunFam" id="3.40.50.300:FF:000340">
    <property type="entry name" value="Bloom syndrome, RecQ helicase"/>
    <property type="match status" value="1"/>
</dbReference>
<feature type="compositionally biased region" description="Low complexity" evidence="15">
    <location>
        <begin position="1263"/>
        <end position="1284"/>
    </location>
</feature>
<keyword evidence="8" id="KW-0238">DNA-binding</keyword>
<comment type="catalytic activity">
    <reaction evidence="12">
        <text>Couples ATP hydrolysis with the unwinding of duplex DNA by translocating in the 3'-5' direction.</text>
        <dbReference type="EC" id="5.6.2.4"/>
    </reaction>
</comment>
<evidence type="ECO:0000256" key="11">
    <source>
        <dbReference type="ARBA" id="ARBA00023242"/>
    </source>
</evidence>
<dbReference type="InterPro" id="IPR002121">
    <property type="entry name" value="HRDC_dom"/>
</dbReference>
<dbReference type="GO" id="GO:0006312">
    <property type="term" value="P:mitotic recombination"/>
    <property type="evidence" value="ECO:0007669"/>
    <property type="project" value="UniProtKB-ARBA"/>
</dbReference>
<keyword evidence="11" id="KW-0539">Nucleus</keyword>
<dbReference type="Pfam" id="PF09382">
    <property type="entry name" value="RQC"/>
    <property type="match status" value="1"/>
</dbReference>
<keyword evidence="9" id="KW-0234">DNA repair</keyword>
<dbReference type="InterPro" id="IPR032284">
    <property type="entry name" value="RecQ_Zn-bd"/>
</dbReference>
<evidence type="ECO:0000256" key="10">
    <source>
        <dbReference type="ARBA" id="ARBA00023235"/>
    </source>
</evidence>
<dbReference type="InterPro" id="IPR044876">
    <property type="entry name" value="HRDC_dom_sf"/>
</dbReference>
<dbReference type="SMART" id="SM00341">
    <property type="entry name" value="HRDC"/>
    <property type="match status" value="1"/>
</dbReference>
<feature type="region of interest" description="Disordered" evidence="15">
    <location>
        <begin position="342"/>
        <end position="363"/>
    </location>
</feature>
<dbReference type="InterPro" id="IPR001650">
    <property type="entry name" value="Helicase_C-like"/>
</dbReference>
<keyword evidence="7" id="KW-0067">ATP-binding</keyword>
<dbReference type="PANTHER" id="PTHR13710:SF153">
    <property type="entry name" value="RECQ-LIKE DNA HELICASE BLM"/>
    <property type="match status" value="1"/>
</dbReference>
<dbReference type="Pfam" id="PF16124">
    <property type="entry name" value="RecQ_Zn_bind"/>
    <property type="match status" value="1"/>
</dbReference>
<feature type="compositionally biased region" description="Polar residues" evidence="15">
    <location>
        <begin position="1076"/>
        <end position="1093"/>
    </location>
</feature>
<feature type="region of interest" description="Disordered" evidence="15">
    <location>
        <begin position="439"/>
        <end position="464"/>
    </location>
</feature>
<dbReference type="OrthoDB" id="10261556at2759"/>
<name>A0A1Q3A1Z5_ZYGRO</name>